<sequence length="223" mass="25947">MTDKIKTKPIDEMPEDDLIFYDQGEFITHNILTTITKIVVITISIIYLISSKFILTSWFPHQYLLFIFTIGLACVFIAAIIYEIVRDVMLSRYIKLAEWDSVKFTPEGILLDVPVESERKMFTPAQIAKIELLTKVRWGDEMDKKTIVMIHALMYLKDQSPQMIYCLYREEGAPIPRSKLKQISKYISNHYGIPVKIRNIRDFSILMLLGILLISIIPFIFGF</sequence>
<evidence type="ECO:0000256" key="1">
    <source>
        <dbReference type="SAM" id="Phobius"/>
    </source>
</evidence>
<organism evidence="2 3">
    <name type="scientific">Candidatus Lokiarchaeum ossiferum</name>
    <dbReference type="NCBI Taxonomy" id="2951803"/>
    <lineage>
        <taxon>Archaea</taxon>
        <taxon>Promethearchaeati</taxon>
        <taxon>Promethearchaeota</taxon>
        <taxon>Promethearchaeia</taxon>
        <taxon>Promethearchaeales</taxon>
        <taxon>Promethearchaeaceae</taxon>
        <taxon>Candidatus Lokiarchaeum</taxon>
    </lineage>
</organism>
<dbReference type="EMBL" id="CP104013">
    <property type="protein sequence ID" value="UYP46657.1"/>
    <property type="molecule type" value="Genomic_DNA"/>
</dbReference>
<keyword evidence="1" id="KW-0472">Membrane</keyword>
<reference evidence="2" key="1">
    <citation type="submission" date="2022-09" db="EMBL/GenBank/DDBJ databases">
        <title>Actin cytoskeleton and complex cell architecture in an #Asgard archaeon.</title>
        <authorList>
            <person name="Ponce Toledo R.I."/>
            <person name="Schleper C."/>
            <person name="Rodrigues Oliveira T."/>
            <person name="Wollweber F."/>
            <person name="Xu J."/>
            <person name="Rittmann S."/>
            <person name="Klingl A."/>
            <person name="Pilhofer M."/>
        </authorList>
    </citation>
    <scope>NUCLEOTIDE SEQUENCE</scope>
    <source>
        <strain evidence="2">B-35</strain>
    </source>
</reference>
<name>A0ABY6HWC5_9ARCH</name>
<accession>A0ABY6HWC5</accession>
<gene>
    <name evidence="2" type="ORF">NEF87_002942</name>
</gene>
<proteinExistence type="predicted"/>
<dbReference type="Proteomes" id="UP001208689">
    <property type="component" value="Chromosome"/>
</dbReference>
<keyword evidence="1" id="KW-1133">Transmembrane helix</keyword>
<keyword evidence="3" id="KW-1185">Reference proteome</keyword>
<evidence type="ECO:0000313" key="3">
    <source>
        <dbReference type="Proteomes" id="UP001208689"/>
    </source>
</evidence>
<evidence type="ECO:0000313" key="2">
    <source>
        <dbReference type="EMBL" id="UYP46657.1"/>
    </source>
</evidence>
<feature type="transmembrane region" description="Helical" evidence="1">
    <location>
        <begin position="203"/>
        <end position="221"/>
    </location>
</feature>
<protein>
    <submittedName>
        <fullName evidence="2">Uncharacterized protein</fullName>
    </submittedName>
</protein>
<keyword evidence="1" id="KW-0812">Transmembrane</keyword>
<feature type="transmembrane region" description="Helical" evidence="1">
    <location>
        <begin position="65"/>
        <end position="85"/>
    </location>
</feature>